<name>A0A8S1JAL1_9CHLO</name>
<keyword evidence="5" id="KW-1185">Reference proteome</keyword>
<evidence type="ECO:0000313" key="4">
    <source>
        <dbReference type="EMBL" id="CAD7702434.1"/>
    </source>
</evidence>
<dbReference type="Gene3D" id="1.20.1270.60">
    <property type="entry name" value="Arfaptin homology (AH) domain/BAR domain"/>
    <property type="match status" value="1"/>
</dbReference>
<dbReference type="InterPro" id="IPR015404">
    <property type="entry name" value="Vps5_C"/>
</dbReference>
<gene>
    <name evidence="4" type="ORF">OSTQU699_LOCUS7791</name>
</gene>
<feature type="coiled-coil region" evidence="1">
    <location>
        <begin position="330"/>
        <end position="403"/>
    </location>
</feature>
<dbReference type="PANTHER" id="PTHR10555">
    <property type="entry name" value="SORTING NEXIN"/>
    <property type="match status" value="1"/>
</dbReference>
<dbReference type="AlphaFoldDB" id="A0A8S1JAL1"/>
<dbReference type="SUPFAM" id="SSF64268">
    <property type="entry name" value="PX domain"/>
    <property type="match status" value="1"/>
</dbReference>
<dbReference type="Pfam" id="PF09325">
    <property type="entry name" value="Vps5"/>
    <property type="match status" value="1"/>
</dbReference>
<evidence type="ECO:0000256" key="2">
    <source>
        <dbReference type="SAM" id="MobiDB-lite"/>
    </source>
</evidence>
<feature type="region of interest" description="Disordered" evidence="2">
    <location>
        <begin position="1"/>
        <end position="27"/>
    </location>
</feature>
<dbReference type="PROSITE" id="PS50195">
    <property type="entry name" value="PX"/>
    <property type="match status" value="1"/>
</dbReference>
<dbReference type="OrthoDB" id="5227681at2759"/>
<dbReference type="InterPro" id="IPR027267">
    <property type="entry name" value="AH/BAR_dom_sf"/>
</dbReference>
<dbReference type="InterPro" id="IPR036871">
    <property type="entry name" value="PX_dom_sf"/>
</dbReference>
<comment type="caution">
    <text evidence="4">The sequence shown here is derived from an EMBL/GenBank/DDBJ whole genome shotgun (WGS) entry which is preliminary data.</text>
</comment>
<evidence type="ECO:0000313" key="5">
    <source>
        <dbReference type="Proteomes" id="UP000708148"/>
    </source>
</evidence>
<proteinExistence type="predicted"/>
<dbReference type="GO" id="GO:0035091">
    <property type="term" value="F:phosphatidylinositol binding"/>
    <property type="evidence" value="ECO:0007669"/>
    <property type="project" value="InterPro"/>
</dbReference>
<organism evidence="4 5">
    <name type="scientific">Ostreobium quekettii</name>
    <dbReference type="NCBI Taxonomy" id="121088"/>
    <lineage>
        <taxon>Eukaryota</taxon>
        <taxon>Viridiplantae</taxon>
        <taxon>Chlorophyta</taxon>
        <taxon>core chlorophytes</taxon>
        <taxon>Ulvophyceae</taxon>
        <taxon>TCBD clade</taxon>
        <taxon>Bryopsidales</taxon>
        <taxon>Ostreobineae</taxon>
        <taxon>Ostreobiaceae</taxon>
        <taxon>Ostreobium</taxon>
    </lineage>
</organism>
<dbReference type="EMBL" id="CAJHUC010001827">
    <property type="protein sequence ID" value="CAD7702434.1"/>
    <property type="molecule type" value="Genomic_DNA"/>
</dbReference>
<dbReference type="GO" id="GO:0005768">
    <property type="term" value="C:endosome"/>
    <property type="evidence" value="ECO:0007669"/>
    <property type="project" value="TreeGrafter"/>
</dbReference>
<reference evidence="4" key="1">
    <citation type="submission" date="2020-12" db="EMBL/GenBank/DDBJ databases">
        <authorList>
            <person name="Iha C."/>
        </authorList>
    </citation>
    <scope>NUCLEOTIDE SEQUENCE</scope>
</reference>
<dbReference type="Pfam" id="PF00787">
    <property type="entry name" value="PX"/>
    <property type="match status" value="1"/>
</dbReference>
<dbReference type="Proteomes" id="UP000708148">
    <property type="component" value="Unassembled WGS sequence"/>
</dbReference>
<dbReference type="CDD" id="cd06859">
    <property type="entry name" value="PX_SNX1_2_like"/>
    <property type="match status" value="1"/>
</dbReference>
<sequence>MEGDPLATPGTSNGAGSRPAGQPPAYESVVMADAVSSSSLAAGRDSNYRKSSEFEITVTDPVKQGERVAAYVTYKVRSKTSMSQYKQGSSEVIRRFRDFAWLYDKLHERYKGIIIPPLPEKNAVQKYQMSTEFIEQRRRGLQIFVNRVAAHPKLKYSNELQLFLEATEDVWMMEVARMNQESGGAKKTINNTMQFFKDLGHSATNLMAGKSDDEEEDPDYLKVREYLVHLESHLIEAHRQSARLIRKQGELGIAVGEFGQAAEKLGKFEEGSLQDAFVHLGNHAGDLSTVSRDSANSLSYQFEAPLKEFTRMMKSVRAVMADRTNALSFLQQAKADLDAKRVKMNKLKSTPGIKEEKVVEAERERDQADLRLQNARAAYETIVERMNEELARFQKERAVEMSQVLRDFALAQAQLASETARSWSSLVTELQPAAPA</sequence>
<dbReference type="SMART" id="SM00312">
    <property type="entry name" value="PX"/>
    <property type="match status" value="1"/>
</dbReference>
<evidence type="ECO:0000259" key="3">
    <source>
        <dbReference type="PROSITE" id="PS50195"/>
    </source>
</evidence>
<protein>
    <recommendedName>
        <fullName evidence="3">PX domain-containing protein</fullName>
    </recommendedName>
</protein>
<evidence type="ECO:0000256" key="1">
    <source>
        <dbReference type="SAM" id="Coils"/>
    </source>
</evidence>
<keyword evidence="1" id="KW-0175">Coiled coil</keyword>
<accession>A0A8S1JAL1</accession>
<dbReference type="InterPro" id="IPR001683">
    <property type="entry name" value="PX_dom"/>
</dbReference>
<dbReference type="PANTHER" id="PTHR10555:SF170">
    <property type="entry name" value="FI18122P1"/>
    <property type="match status" value="1"/>
</dbReference>
<dbReference type="SUPFAM" id="SSF103657">
    <property type="entry name" value="BAR/IMD domain-like"/>
    <property type="match status" value="1"/>
</dbReference>
<dbReference type="Gene3D" id="3.30.1520.10">
    <property type="entry name" value="Phox-like domain"/>
    <property type="match status" value="1"/>
</dbReference>
<feature type="domain" description="PX" evidence="3">
    <location>
        <begin position="52"/>
        <end position="171"/>
    </location>
</feature>
<dbReference type="CDD" id="cd07596">
    <property type="entry name" value="BAR_SNX"/>
    <property type="match status" value="1"/>
</dbReference>